<dbReference type="Pfam" id="PF07250">
    <property type="entry name" value="Glyoxal_oxid_N"/>
    <property type="match status" value="1"/>
</dbReference>
<dbReference type="Proteomes" id="UP001180020">
    <property type="component" value="Unassembled WGS sequence"/>
</dbReference>
<dbReference type="PANTHER" id="PTHR32208">
    <property type="entry name" value="SECRETED PROTEIN-RELATED"/>
    <property type="match status" value="1"/>
</dbReference>
<organism evidence="2 3">
    <name type="scientific">Acorus calamus</name>
    <name type="common">Sweet flag</name>
    <dbReference type="NCBI Taxonomy" id="4465"/>
    <lineage>
        <taxon>Eukaryota</taxon>
        <taxon>Viridiplantae</taxon>
        <taxon>Streptophyta</taxon>
        <taxon>Embryophyta</taxon>
        <taxon>Tracheophyta</taxon>
        <taxon>Spermatophyta</taxon>
        <taxon>Magnoliopsida</taxon>
        <taxon>Liliopsida</taxon>
        <taxon>Acoraceae</taxon>
        <taxon>Acorus</taxon>
    </lineage>
</organism>
<protein>
    <recommendedName>
        <fullName evidence="1">Glyoxal oxidase N-terminal domain-containing protein</fullName>
    </recommendedName>
</protein>
<dbReference type="PANTHER" id="PTHR32208:SF85">
    <property type="entry name" value="GLYOXAL OXIDASE N-TERMINUS FAMILY PROTEIN, EXPRESSED"/>
    <property type="match status" value="1"/>
</dbReference>
<dbReference type="AlphaFoldDB" id="A0AAV9CLE6"/>
<feature type="domain" description="Glyoxal oxidase N-terminal" evidence="1">
    <location>
        <begin position="18"/>
        <end position="95"/>
    </location>
</feature>
<name>A0AAV9CLE6_ACOCL</name>
<evidence type="ECO:0000313" key="2">
    <source>
        <dbReference type="EMBL" id="KAK1289690.1"/>
    </source>
</evidence>
<comment type="caution">
    <text evidence="2">The sequence shown here is derived from an EMBL/GenBank/DDBJ whole genome shotgun (WGS) entry which is preliminary data.</text>
</comment>
<evidence type="ECO:0000259" key="1">
    <source>
        <dbReference type="Pfam" id="PF07250"/>
    </source>
</evidence>
<gene>
    <name evidence="2" type="ORF">QJS10_CPB18g00592</name>
</gene>
<dbReference type="EMBL" id="JAUJYO010000018">
    <property type="protein sequence ID" value="KAK1289690.1"/>
    <property type="molecule type" value="Genomic_DNA"/>
</dbReference>
<evidence type="ECO:0000313" key="3">
    <source>
        <dbReference type="Proteomes" id="UP001180020"/>
    </source>
</evidence>
<keyword evidence="3" id="KW-1185">Reference proteome</keyword>
<proteinExistence type="predicted"/>
<accession>A0AAV9CLE6</accession>
<dbReference type="InterPro" id="IPR009880">
    <property type="entry name" value="Glyoxal_oxidase_N"/>
</dbReference>
<reference evidence="2" key="2">
    <citation type="submission" date="2023-06" db="EMBL/GenBank/DDBJ databases">
        <authorList>
            <person name="Ma L."/>
            <person name="Liu K.-W."/>
            <person name="Li Z."/>
            <person name="Hsiao Y.-Y."/>
            <person name="Qi Y."/>
            <person name="Fu T."/>
            <person name="Tang G."/>
            <person name="Zhang D."/>
            <person name="Sun W.-H."/>
            <person name="Liu D.-K."/>
            <person name="Li Y."/>
            <person name="Chen G.-Z."/>
            <person name="Liu X.-D."/>
            <person name="Liao X.-Y."/>
            <person name="Jiang Y.-T."/>
            <person name="Yu X."/>
            <person name="Hao Y."/>
            <person name="Huang J."/>
            <person name="Zhao X.-W."/>
            <person name="Ke S."/>
            <person name="Chen Y.-Y."/>
            <person name="Wu W.-L."/>
            <person name="Hsu J.-L."/>
            <person name="Lin Y.-F."/>
            <person name="Huang M.-D."/>
            <person name="Li C.-Y."/>
            <person name="Huang L."/>
            <person name="Wang Z.-W."/>
            <person name="Zhao X."/>
            <person name="Zhong W.-Y."/>
            <person name="Peng D.-H."/>
            <person name="Ahmad S."/>
            <person name="Lan S."/>
            <person name="Zhang J.-S."/>
            <person name="Tsai W.-C."/>
            <person name="Van De Peer Y."/>
            <person name="Liu Z.-J."/>
        </authorList>
    </citation>
    <scope>NUCLEOTIDE SEQUENCE</scope>
    <source>
        <strain evidence="2">CP</strain>
        <tissue evidence="2">Leaves</tissue>
    </source>
</reference>
<reference evidence="2" key="1">
    <citation type="journal article" date="2023" name="Nat. Commun.">
        <title>Diploid and tetraploid genomes of Acorus and the evolution of monocots.</title>
        <authorList>
            <person name="Ma L."/>
            <person name="Liu K.W."/>
            <person name="Li Z."/>
            <person name="Hsiao Y.Y."/>
            <person name="Qi Y."/>
            <person name="Fu T."/>
            <person name="Tang G.D."/>
            <person name="Zhang D."/>
            <person name="Sun W.H."/>
            <person name="Liu D.K."/>
            <person name="Li Y."/>
            <person name="Chen G.Z."/>
            <person name="Liu X.D."/>
            <person name="Liao X.Y."/>
            <person name="Jiang Y.T."/>
            <person name="Yu X."/>
            <person name="Hao Y."/>
            <person name="Huang J."/>
            <person name="Zhao X.W."/>
            <person name="Ke S."/>
            <person name="Chen Y.Y."/>
            <person name="Wu W.L."/>
            <person name="Hsu J.L."/>
            <person name="Lin Y.F."/>
            <person name="Huang M.D."/>
            <person name="Li C.Y."/>
            <person name="Huang L."/>
            <person name="Wang Z.W."/>
            <person name="Zhao X."/>
            <person name="Zhong W.Y."/>
            <person name="Peng D.H."/>
            <person name="Ahmad S."/>
            <person name="Lan S."/>
            <person name="Zhang J.S."/>
            <person name="Tsai W.C."/>
            <person name="Van de Peer Y."/>
            <person name="Liu Z.J."/>
        </authorList>
    </citation>
    <scope>NUCLEOTIDE SEQUENCE</scope>
    <source>
        <strain evidence="2">CP</strain>
    </source>
</reference>
<sequence length="110" mass="12379">MSIFIKSIHILQLLSNNKLELPNYLSVCRLYSSDQSLPDSHVLIISGHHQFSYEFIPKDDKGSSVHAFDFLRETTAAAAKNNLSPFLHVLPNGNLGRDGRTVVGMANRWR</sequence>